<keyword evidence="6 8" id="KW-0472">Membrane</keyword>
<evidence type="ECO:0000256" key="2">
    <source>
        <dbReference type="ARBA" id="ARBA00022448"/>
    </source>
</evidence>
<evidence type="ECO:0000313" key="10">
    <source>
        <dbReference type="Proteomes" id="UP000192980"/>
    </source>
</evidence>
<keyword evidence="4 8" id="KW-0812">Transmembrane</keyword>
<proteinExistence type="inferred from homology"/>
<comment type="similarity">
    <text evidence="7">Belongs to the GntP permease family.</text>
</comment>
<dbReference type="EMBL" id="FXAU01000009">
    <property type="protein sequence ID" value="SMG51147.1"/>
    <property type="molecule type" value="Genomic_DNA"/>
</dbReference>
<keyword evidence="3" id="KW-1003">Cell membrane</keyword>
<feature type="transmembrane region" description="Helical" evidence="8">
    <location>
        <begin position="26"/>
        <end position="44"/>
    </location>
</feature>
<dbReference type="InterPro" id="IPR003474">
    <property type="entry name" value="Glcn_transporter"/>
</dbReference>
<evidence type="ECO:0000256" key="8">
    <source>
        <dbReference type="SAM" id="Phobius"/>
    </source>
</evidence>
<dbReference type="Pfam" id="PF02447">
    <property type="entry name" value="GntP_permease"/>
    <property type="match status" value="1"/>
</dbReference>
<feature type="transmembrane region" description="Helical" evidence="8">
    <location>
        <begin position="136"/>
        <end position="154"/>
    </location>
</feature>
<protein>
    <submittedName>
        <fullName evidence="9">Gnt-I system high-affinity gluconate transporter</fullName>
    </submittedName>
</protein>
<name>A0A1X7LC66_9SPHI</name>
<evidence type="ECO:0000256" key="5">
    <source>
        <dbReference type="ARBA" id="ARBA00022989"/>
    </source>
</evidence>
<evidence type="ECO:0000313" key="9">
    <source>
        <dbReference type="EMBL" id="SMG51147.1"/>
    </source>
</evidence>
<evidence type="ECO:0000256" key="4">
    <source>
        <dbReference type="ARBA" id="ARBA00022692"/>
    </source>
</evidence>
<keyword evidence="5 8" id="KW-1133">Transmembrane helix</keyword>
<feature type="transmembrane region" description="Helical" evidence="8">
    <location>
        <begin position="96"/>
        <end position="129"/>
    </location>
</feature>
<dbReference type="PANTHER" id="PTHR30354:SF22">
    <property type="entry name" value="HIGH-AFFINITY GLUCONATE TRANSPORTER"/>
    <property type="match status" value="1"/>
</dbReference>
<organism evidence="9 10">
    <name type="scientific">Sphingobacterium psychroaquaticum</name>
    <dbReference type="NCBI Taxonomy" id="561061"/>
    <lineage>
        <taxon>Bacteria</taxon>
        <taxon>Pseudomonadati</taxon>
        <taxon>Bacteroidota</taxon>
        <taxon>Sphingobacteriia</taxon>
        <taxon>Sphingobacteriales</taxon>
        <taxon>Sphingobacteriaceae</taxon>
        <taxon>Sphingobacterium</taxon>
    </lineage>
</organism>
<feature type="transmembrane region" description="Helical" evidence="8">
    <location>
        <begin position="174"/>
        <end position="193"/>
    </location>
</feature>
<comment type="subcellular location">
    <subcellularLocation>
        <location evidence="1">Cell membrane</location>
        <topology evidence="1">Multi-pass membrane protein</topology>
    </subcellularLocation>
</comment>
<dbReference type="NCBIfam" id="TIGR00791">
    <property type="entry name" value="gntP"/>
    <property type="match status" value="1"/>
</dbReference>
<feature type="transmembrane region" description="Helical" evidence="8">
    <location>
        <begin position="425"/>
        <end position="441"/>
    </location>
</feature>
<dbReference type="PANTHER" id="PTHR30354">
    <property type="entry name" value="GNT FAMILY GLUCONATE TRANSPORTER"/>
    <property type="match status" value="1"/>
</dbReference>
<dbReference type="Proteomes" id="UP000192980">
    <property type="component" value="Unassembled WGS sequence"/>
</dbReference>
<evidence type="ECO:0000256" key="7">
    <source>
        <dbReference type="ARBA" id="ARBA00049663"/>
    </source>
</evidence>
<dbReference type="STRING" id="561061.SAMN05660862_3816"/>
<feature type="transmembrane region" description="Helical" evidence="8">
    <location>
        <begin position="229"/>
        <end position="249"/>
    </location>
</feature>
<feature type="transmembrane region" description="Helical" evidence="8">
    <location>
        <begin position="56"/>
        <end position="76"/>
    </location>
</feature>
<dbReference type="OrthoDB" id="9787129at2"/>
<dbReference type="AlphaFoldDB" id="A0A1X7LC66"/>
<evidence type="ECO:0000256" key="1">
    <source>
        <dbReference type="ARBA" id="ARBA00004651"/>
    </source>
</evidence>
<dbReference type="GO" id="GO:0015128">
    <property type="term" value="F:gluconate transmembrane transporter activity"/>
    <property type="evidence" value="ECO:0007669"/>
    <property type="project" value="InterPro"/>
</dbReference>
<feature type="transmembrane region" description="Helical" evidence="8">
    <location>
        <begin position="340"/>
        <end position="370"/>
    </location>
</feature>
<keyword evidence="10" id="KW-1185">Reference proteome</keyword>
<accession>A0A1X7LC66</accession>
<sequence length="442" mass="47243">MVFIIVLLSLLLLIVSITYFKVNAFLSFLIVSMLTAVALGIPLIKIPGTVEKGIAAIMGGLTLIIVLGAMLGKIIAESGAAENIATVMVRLFGVKHLQWGMAFTGFVVGIPLFYGVGFVLLVPLIFSIVYKYKLSAVYIGLPMLAALSVTHGFIPPHPSPVALVVLFGADMGMTLIYGLIVAIPAIIIGGPIFGKTLGRIKTGESEVFQPQENNAQYESYSRPTAWNSFITALLPVFLLVLLTILPYLIPTSNAFAHELITFFGSPAIVMLIAIIYATFSLGIYRGRSMKNIMGIYTEAVKDIAMILLIIAGSGVFKQVMEESGVSVLLAQSLQTLPIHPLILAWTITAIIRGCVGSATVAALTAASVLLPLMQSSGVNPNLMVLAIGAGSLMFSHVNDAGFWMFKEYFGLTVKDTLRSWSVMEALVSIVGLLAVLLLSMIV</sequence>
<reference evidence="9 10" key="1">
    <citation type="submission" date="2017-04" db="EMBL/GenBank/DDBJ databases">
        <authorList>
            <person name="Afonso C.L."/>
            <person name="Miller P.J."/>
            <person name="Scott M.A."/>
            <person name="Spackman E."/>
            <person name="Goraichik I."/>
            <person name="Dimitrov K.M."/>
            <person name="Suarez D.L."/>
            <person name="Swayne D.E."/>
        </authorList>
    </citation>
    <scope>NUCLEOTIDE SEQUENCE [LARGE SCALE GENOMIC DNA]</scope>
    <source>
        <strain evidence="9 10">DSM 22418</strain>
    </source>
</reference>
<gene>
    <name evidence="9" type="ORF">SAMN05660862_3816</name>
</gene>
<dbReference type="RefSeq" id="WP_085474497.1">
    <property type="nucleotide sequence ID" value="NZ_FXAU01000009.1"/>
</dbReference>
<dbReference type="PIRSF" id="PIRSF002746">
    <property type="entry name" value="Gluconate_transporter"/>
    <property type="match status" value="1"/>
</dbReference>
<evidence type="ECO:0000256" key="3">
    <source>
        <dbReference type="ARBA" id="ARBA00022475"/>
    </source>
</evidence>
<evidence type="ECO:0000256" key="6">
    <source>
        <dbReference type="ARBA" id="ARBA00023136"/>
    </source>
</evidence>
<dbReference type="GO" id="GO:0005886">
    <property type="term" value="C:plasma membrane"/>
    <property type="evidence" value="ECO:0007669"/>
    <property type="project" value="UniProtKB-SubCell"/>
</dbReference>
<keyword evidence="2" id="KW-0813">Transport</keyword>
<feature type="transmembrane region" description="Helical" evidence="8">
    <location>
        <begin position="261"/>
        <end position="283"/>
    </location>
</feature>
<feature type="transmembrane region" description="Helical" evidence="8">
    <location>
        <begin position="303"/>
        <end position="320"/>
    </location>
</feature>
<feature type="transmembrane region" description="Helical" evidence="8">
    <location>
        <begin position="382"/>
        <end position="405"/>
    </location>
</feature>